<name>A0AAD1RCZ2_PELCU</name>
<dbReference type="AlphaFoldDB" id="A0AAD1RCZ2"/>
<sequence>RLDTVEDQHISRNINIRGIPETVSQDDIPHFVGRLFATLHTPQQPTAAAIEAVYEFQEQPKPQRAPREM</sequence>
<feature type="non-terminal residue" evidence="1">
    <location>
        <position position="1"/>
    </location>
</feature>
<evidence type="ECO:0000313" key="2">
    <source>
        <dbReference type="Proteomes" id="UP001295444"/>
    </source>
</evidence>
<keyword evidence="2" id="KW-1185">Reference proteome</keyword>
<organism evidence="1 2">
    <name type="scientific">Pelobates cultripes</name>
    <name type="common">Western spadefoot toad</name>
    <dbReference type="NCBI Taxonomy" id="61616"/>
    <lineage>
        <taxon>Eukaryota</taxon>
        <taxon>Metazoa</taxon>
        <taxon>Chordata</taxon>
        <taxon>Craniata</taxon>
        <taxon>Vertebrata</taxon>
        <taxon>Euteleostomi</taxon>
        <taxon>Amphibia</taxon>
        <taxon>Batrachia</taxon>
        <taxon>Anura</taxon>
        <taxon>Pelobatoidea</taxon>
        <taxon>Pelobatidae</taxon>
        <taxon>Pelobates</taxon>
    </lineage>
</organism>
<proteinExistence type="predicted"/>
<accession>A0AAD1RCZ2</accession>
<dbReference type="EMBL" id="OW240913">
    <property type="protein sequence ID" value="CAH2248296.1"/>
    <property type="molecule type" value="Genomic_DNA"/>
</dbReference>
<protein>
    <submittedName>
        <fullName evidence="1">Uncharacterized protein</fullName>
    </submittedName>
</protein>
<reference evidence="1" key="1">
    <citation type="submission" date="2022-03" db="EMBL/GenBank/DDBJ databases">
        <authorList>
            <person name="Alioto T."/>
            <person name="Alioto T."/>
            <person name="Gomez Garrido J."/>
        </authorList>
    </citation>
    <scope>NUCLEOTIDE SEQUENCE</scope>
</reference>
<evidence type="ECO:0000313" key="1">
    <source>
        <dbReference type="EMBL" id="CAH2248296.1"/>
    </source>
</evidence>
<dbReference type="Proteomes" id="UP001295444">
    <property type="component" value="Chromosome 02"/>
</dbReference>
<gene>
    <name evidence="1" type="ORF">PECUL_23A014421</name>
</gene>